<reference evidence="2" key="1">
    <citation type="submission" date="2020-10" db="EMBL/GenBank/DDBJ databases">
        <authorList>
            <person name="Sedaghatjoo S."/>
        </authorList>
    </citation>
    <scope>NUCLEOTIDE SEQUENCE</scope>
    <source>
        <strain evidence="2">AZH3</strain>
    </source>
</reference>
<gene>
    <name evidence="2" type="ORF">JKIAZH3_G6883</name>
</gene>
<sequence length="93" mass="9850">MQVLRSSVETSPGNTVDITIESSGAADKLTTRIQDENGHSLCEQSLTIDGDNLQDHRTLSNAKVRHLSNDGRCLTSGGLNGPVFQASTALPTV</sequence>
<dbReference type="EMBL" id="CAJHJG010001502">
    <property type="protein sequence ID" value="CAD6912933.1"/>
    <property type="molecule type" value="Genomic_DNA"/>
</dbReference>
<comment type="caution">
    <text evidence="2">The sequence shown here is derived from an EMBL/GenBank/DDBJ whole genome shotgun (WGS) entry which is preliminary data.</text>
</comment>
<protein>
    <recommendedName>
        <fullName evidence="1">Ubiquitin-like domain-containing protein</fullName>
    </recommendedName>
</protein>
<feature type="domain" description="Ubiquitin-like" evidence="1">
    <location>
        <begin position="4"/>
        <end position="64"/>
    </location>
</feature>
<name>A0ABN7ISQ6_9BASI</name>
<dbReference type="InterPro" id="IPR000626">
    <property type="entry name" value="Ubiquitin-like_dom"/>
</dbReference>
<accession>A0ABN7ISQ6</accession>
<dbReference type="SUPFAM" id="SSF54236">
    <property type="entry name" value="Ubiquitin-like"/>
    <property type="match status" value="1"/>
</dbReference>
<organism evidence="2 3">
    <name type="scientific">Tilletia caries</name>
    <name type="common">wheat bunt fungus</name>
    <dbReference type="NCBI Taxonomy" id="13290"/>
    <lineage>
        <taxon>Eukaryota</taxon>
        <taxon>Fungi</taxon>
        <taxon>Dikarya</taxon>
        <taxon>Basidiomycota</taxon>
        <taxon>Ustilaginomycotina</taxon>
        <taxon>Exobasidiomycetes</taxon>
        <taxon>Tilletiales</taxon>
        <taxon>Tilletiaceae</taxon>
        <taxon>Tilletia</taxon>
    </lineage>
</organism>
<evidence type="ECO:0000313" key="3">
    <source>
        <dbReference type="Proteomes" id="UP000836402"/>
    </source>
</evidence>
<dbReference type="Pfam" id="PF00240">
    <property type="entry name" value="ubiquitin"/>
    <property type="match status" value="1"/>
</dbReference>
<dbReference type="Proteomes" id="UP000836402">
    <property type="component" value="Unassembled WGS sequence"/>
</dbReference>
<dbReference type="PROSITE" id="PS50053">
    <property type="entry name" value="UBIQUITIN_2"/>
    <property type="match status" value="1"/>
</dbReference>
<keyword evidence="3" id="KW-1185">Reference proteome</keyword>
<dbReference type="Gene3D" id="3.10.20.90">
    <property type="entry name" value="Phosphatidylinositol 3-kinase Catalytic Subunit, Chain A, domain 1"/>
    <property type="match status" value="1"/>
</dbReference>
<proteinExistence type="predicted"/>
<evidence type="ECO:0000259" key="1">
    <source>
        <dbReference type="PROSITE" id="PS50053"/>
    </source>
</evidence>
<evidence type="ECO:0000313" key="2">
    <source>
        <dbReference type="EMBL" id="CAD6912933.1"/>
    </source>
</evidence>
<dbReference type="InterPro" id="IPR029071">
    <property type="entry name" value="Ubiquitin-like_domsf"/>
</dbReference>